<dbReference type="GO" id="GO:0016020">
    <property type="term" value="C:membrane"/>
    <property type="evidence" value="ECO:0007669"/>
    <property type="project" value="UniProtKB-SubCell"/>
</dbReference>
<dbReference type="PANTHER" id="PTHR31893:SF4">
    <property type="entry name" value="TRANSMEMBRANE PROTEIN 151B"/>
    <property type="match status" value="1"/>
</dbReference>
<dbReference type="GeneTree" id="ENSGT00390000013762"/>
<dbReference type="Proteomes" id="UP000291022">
    <property type="component" value="Unassembled WGS sequence"/>
</dbReference>
<protein>
    <submittedName>
        <fullName evidence="8">Transmembrane protein 151B</fullName>
    </submittedName>
</protein>
<evidence type="ECO:0000256" key="1">
    <source>
        <dbReference type="ARBA" id="ARBA00004141"/>
    </source>
</evidence>
<evidence type="ECO:0000313" key="9">
    <source>
        <dbReference type="Proteomes" id="UP000291022"/>
    </source>
</evidence>
<proteinExistence type="inferred from homology"/>
<reference evidence="8" key="2">
    <citation type="submission" date="2025-08" db="UniProtKB">
        <authorList>
            <consortium name="Ensembl"/>
        </authorList>
    </citation>
    <scope>IDENTIFICATION</scope>
</reference>
<feature type="region of interest" description="Disordered" evidence="6">
    <location>
        <begin position="414"/>
        <end position="442"/>
    </location>
</feature>
<evidence type="ECO:0000256" key="6">
    <source>
        <dbReference type="SAM" id="MobiDB-lite"/>
    </source>
</evidence>
<evidence type="ECO:0000256" key="3">
    <source>
        <dbReference type="ARBA" id="ARBA00022692"/>
    </source>
</evidence>
<feature type="transmembrane region" description="Helical" evidence="7">
    <location>
        <begin position="578"/>
        <end position="603"/>
    </location>
</feature>
<sequence length="653" mass="71396">MEHLEGVLAGDLPSLMPICPPLSSPSTPPPSFTKSLCRESHWKCLLLSLLMYGCLGAVAWCHVTTVTRLTFSSAYQGNSLMYHDSPCSNGYVYIPLAFLLMLYAVYLVECWHCQARHELQHRVDVSSVRERVGRMQQATPCIWWKAISYHYVRRTRQVTRYRNGDAYTTTQVYHERVNTHVAEAEFDYARCGVRDVSKALVGLEGAPATRLRFTKCFSFASVEAENAYLCQRARFFAENEGLDDYMEAREGMHLKNVDFREFMVAFPDPARPPWYACSSAFWAAALLTLSWPLRVLAEYRTAYAHYHVEKLFGLEGPGSASSAGGGLSPSDELLPPLTHRLPRVNTVDSTELEWHIRSNQQLVPSYSEAVLMDLAGLGARCARRSSLRPLVGLCPWRVAGGVMMVTEGCAGHGAGRRGGAGPTPMGSGPSPPFPVHKETEGRELPPRAQSALPAPPLTQFLGGHLPFLHALSHTRDFPSSLSVDLQTVSGDCARAPRGARLKGEALAVQLGRCRSVGKGKWGFPSFAAWPHQGLSLRRGGGLVNSRAGFHPANEFSGSEAGARGQPRCSVSKPCKCCYLLFLALAPNIGVSFLPLPPLLFVLLGPWSCGSWRDCAHTTRASLSSLPSCSLALESSCPGRREAKCGGCGPQSRL</sequence>
<dbReference type="InterPro" id="IPR026767">
    <property type="entry name" value="Tmem151"/>
</dbReference>
<comment type="similarity">
    <text evidence="2">Belongs to the TMEM151 family.</text>
</comment>
<name>A0A452RPP8_URSAM</name>
<evidence type="ECO:0000256" key="4">
    <source>
        <dbReference type="ARBA" id="ARBA00022989"/>
    </source>
</evidence>
<evidence type="ECO:0000256" key="2">
    <source>
        <dbReference type="ARBA" id="ARBA00009583"/>
    </source>
</evidence>
<evidence type="ECO:0000256" key="5">
    <source>
        <dbReference type="ARBA" id="ARBA00023136"/>
    </source>
</evidence>
<comment type="subcellular location">
    <subcellularLocation>
        <location evidence="1">Membrane</location>
        <topology evidence="1">Multi-pass membrane protein</topology>
    </subcellularLocation>
</comment>
<dbReference type="PANTHER" id="PTHR31893">
    <property type="entry name" value="TRANSMEMBRANE PROTEIN 151 HOMOLOG"/>
    <property type="match status" value="1"/>
</dbReference>
<organism evidence="8 9">
    <name type="scientific">Ursus americanus</name>
    <name type="common">American black bear</name>
    <name type="synonym">Euarctos americanus</name>
    <dbReference type="NCBI Taxonomy" id="9643"/>
    <lineage>
        <taxon>Eukaryota</taxon>
        <taxon>Metazoa</taxon>
        <taxon>Chordata</taxon>
        <taxon>Craniata</taxon>
        <taxon>Vertebrata</taxon>
        <taxon>Euteleostomi</taxon>
        <taxon>Mammalia</taxon>
        <taxon>Eutheria</taxon>
        <taxon>Laurasiatheria</taxon>
        <taxon>Carnivora</taxon>
        <taxon>Caniformia</taxon>
        <taxon>Ursidae</taxon>
        <taxon>Ursus</taxon>
    </lineage>
</organism>
<keyword evidence="5 7" id="KW-0472">Membrane</keyword>
<keyword evidence="4 7" id="KW-1133">Transmembrane helix</keyword>
<keyword evidence="9" id="KW-1185">Reference proteome</keyword>
<dbReference type="AlphaFoldDB" id="A0A452RPP8"/>
<dbReference type="Ensembl" id="ENSUAMT00000023708.1">
    <property type="protein sequence ID" value="ENSUAMP00000021221.1"/>
    <property type="gene ID" value="ENSUAMG00000016670.1"/>
</dbReference>
<reference evidence="9" key="1">
    <citation type="submission" date="2016-06" db="EMBL/GenBank/DDBJ databases">
        <title>De novo assembly and RNA-Seq shows season-dependent expression and editing in black bear kidneys.</title>
        <authorList>
            <person name="Korstanje R."/>
            <person name="Srivastava A."/>
            <person name="Sarsani V.K."/>
            <person name="Sheehan S.M."/>
            <person name="Seger R.L."/>
            <person name="Barter M.E."/>
            <person name="Lindqvist C."/>
            <person name="Brody L.C."/>
            <person name="Mullikin J.C."/>
        </authorList>
    </citation>
    <scope>NUCLEOTIDE SEQUENCE [LARGE SCALE GENOMIC DNA]</scope>
</reference>
<gene>
    <name evidence="8" type="primary">TMEM151B</name>
</gene>
<evidence type="ECO:0000256" key="7">
    <source>
        <dbReference type="SAM" id="Phobius"/>
    </source>
</evidence>
<feature type="transmembrane region" description="Helical" evidence="7">
    <location>
        <begin position="91"/>
        <end position="108"/>
    </location>
</feature>
<keyword evidence="3 7" id="KW-0812">Transmembrane</keyword>
<evidence type="ECO:0000313" key="8">
    <source>
        <dbReference type="Ensembl" id="ENSUAMP00000021221.1"/>
    </source>
</evidence>
<reference evidence="8" key="3">
    <citation type="submission" date="2025-09" db="UniProtKB">
        <authorList>
            <consortium name="Ensembl"/>
        </authorList>
    </citation>
    <scope>IDENTIFICATION</scope>
</reference>
<accession>A0A452RPP8</accession>
<feature type="transmembrane region" description="Helical" evidence="7">
    <location>
        <begin position="44"/>
        <end position="71"/>
    </location>
</feature>
<dbReference type="Pfam" id="PF14857">
    <property type="entry name" value="TMEM151"/>
    <property type="match status" value="1"/>
</dbReference>